<reference evidence="1 2" key="1">
    <citation type="journal article" date="2005" name="Genome Res.">
        <title>Living with two extremes: conclusions from the genome sequence of Natronomonas pharaonis.</title>
        <authorList>
            <person name="Falb M."/>
            <person name="Pfeiffer F."/>
            <person name="Palm P."/>
            <person name="Rodewald K."/>
            <person name="Hickmann V."/>
            <person name="Tittor J."/>
            <person name="Oesterhelt D."/>
        </authorList>
    </citation>
    <scope>NUCLEOTIDE SEQUENCE [LARGE SCALE GENOMIC DNA]</scope>
    <source>
        <strain evidence="2">ATCC 35678 / DSM 2160 / CIP 103997 / JCM 8858 / NBRC 14720 / NCIMB 2260 / Gabara</strain>
    </source>
</reference>
<protein>
    <submittedName>
        <fullName evidence="1">Fla cluster protein FlaG</fullName>
    </submittedName>
</protein>
<gene>
    <name evidence="1" type="primary">flaG2</name>
    <name evidence="1" type="ordered locus">NP_2098A</name>
</gene>
<organism evidence="1 2">
    <name type="scientific">Natronomonas pharaonis (strain ATCC 35678 / DSM 2160 / CIP 103997 / JCM 8858 / NBRC 14720 / NCIMB 2260 / Gabara)</name>
    <name type="common">Halobacterium pharaonis</name>
    <dbReference type="NCBI Taxonomy" id="348780"/>
    <lineage>
        <taxon>Archaea</taxon>
        <taxon>Methanobacteriati</taxon>
        <taxon>Methanobacteriota</taxon>
        <taxon>Stenosarchaea group</taxon>
        <taxon>Halobacteria</taxon>
        <taxon>Halobacteriales</taxon>
        <taxon>Natronomonadaceae</taxon>
        <taxon>Natronomonas</taxon>
    </lineage>
</organism>
<dbReference type="KEGG" id="nph:NP_2098A"/>
<dbReference type="EMBL" id="CR936257">
    <property type="protein sequence ID" value="CAI49140.1"/>
    <property type="molecule type" value="Genomic_DNA"/>
</dbReference>
<name>A0A1U7EVR7_NATPD</name>
<sequence>MGSVSASHLIIFIASLVVAAGVAGTLVTEVDRVSQSITEQSDGMSESIETDIQIISDTGADGIYDDGSDEVTLLVKNVGAVELPAEPERIDLLIEGQFINPDAVEAEVVGDDEVWTPGAVVRIEADTDDVDIDGETRVSVSVNENEATIQFRA</sequence>
<dbReference type="GO" id="GO:0097588">
    <property type="term" value="P:archaeal or bacterial-type flagellum-dependent cell motility"/>
    <property type="evidence" value="ECO:0007669"/>
    <property type="project" value="InterPro"/>
</dbReference>
<dbReference type="STRING" id="348780.NP_2098A"/>
<accession>A0A1U7EVR7</accession>
<dbReference type="PANTHER" id="PTHR42200:SF2">
    <property type="entry name" value="ARCHAEAL FLAGELLA-RELATED PROTEIN F"/>
    <property type="match status" value="1"/>
</dbReference>
<dbReference type="RefSeq" id="WP_011322768.1">
    <property type="nucleotide sequence ID" value="NC_007426.1"/>
</dbReference>
<dbReference type="Pfam" id="PF01917">
    <property type="entry name" value="Flagellin_arch-type"/>
    <property type="match status" value="1"/>
</dbReference>
<keyword evidence="2" id="KW-1185">Reference proteome</keyword>
<dbReference type="GeneID" id="3702713"/>
<dbReference type="InterPro" id="IPR002774">
    <property type="entry name" value="Flagellin_arc-type"/>
</dbReference>
<dbReference type="Proteomes" id="UP000002698">
    <property type="component" value="Chromosome"/>
</dbReference>
<evidence type="ECO:0000313" key="2">
    <source>
        <dbReference type="Proteomes" id="UP000002698"/>
    </source>
</evidence>
<dbReference type="GO" id="GO:0005198">
    <property type="term" value="F:structural molecule activity"/>
    <property type="evidence" value="ECO:0007669"/>
    <property type="project" value="InterPro"/>
</dbReference>
<dbReference type="OrthoDB" id="183655at2157"/>
<dbReference type="AlphaFoldDB" id="A0A1U7EVR7"/>
<evidence type="ECO:0000313" key="1">
    <source>
        <dbReference type="EMBL" id="CAI49140.1"/>
    </source>
</evidence>
<dbReference type="HOGENOM" id="CLU_134827_0_0_2"/>
<dbReference type="EnsemblBacteria" id="CAI49140">
    <property type="protein sequence ID" value="CAI49140"/>
    <property type="gene ID" value="NP_2098A"/>
</dbReference>
<dbReference type="eggNOG" id="arCOG01822">
    <property type="taxonomic scope" value="Archaea"/>
</dbReference>
<dbReference type="PANTHER" id="PTHR42200">
    <property type="entry name" value="ARCHAEAL FLAGELLA-RELATED PROTEIN F-RELATED"/>
    <property type="match status" value="1"/>
</dbReference>
<proteinExistence type="predicted"/>